<reference evidence="1" key="1">
    <citation type="submission" date="2021-06" db="EMBL/GenBank/DDBJ databases">
        <title>Parelaphostrongylus tenuis whole genome reference sequence.</title>
        <authorList>
            <person name="Garwood T.J."/>
            <person name="Larsen P.A."/>
            <person name="Fountain-Jones N.M."/>
            <person name="Garbe J.R."/>
            <person name="Macchietto M.G."/>
            <person name="Kania S.A."/>
            <person name="Gerhold R.W."/>
            <person name="Richards J.E."/>
            <person name="Wolf T.M."/>
        </authorList>
    </citation>
    <scope>NUCLEOTIDE SEQUENCE</scope>
    <source>
        <strain evidence="1">MNPRO001-30</strain>
        <tissue evidence="1">Meninges</tissue>
    </source>
</reference>
<sequence>MGTKPSTQYNHQFVCLLLEISKYVIVKSVEIGTIDAVLQLRADHIERDPQRTDVSAILFLAWVLLE</sequence>
<keyword evidence="2" id="KW-1185">Reference proteome</keyword>
<evidence type="ECO:0000313" key="2">
    <source>
        <dbReference type="Proteomes" id="UP001196413"/>
    </source>
</evidence>
<dbReference type="EMBL" id="JAHQIW010007461">
    <property type="protein sequence ID" value="KAJ1374473.1"/>
    <property type="molecule type" value="Genomic_DNA"/>
</dbReference>
<protein>
    <submittedName>
        <fullName evidence="1">Uncharacterized protein</fullName>
    </submittedName>
</protein>
<proteinExistence type="predicted"/>
<comment type="caution">
    <text evidence="1">The sequence shown here is derived from an EMBL/GenBank/DDBJ whole genome shotgun (WGS) entry which is preliminary data.</text>
</comment>
<accession>A0AAD5RDK8</accession>
<name>A0AAD5RDK8_PARTN</name>
<gene>
    <name evidence="1" type="ORF">KIN20_037164</name>
</gene>
<evidence type="ECO:0000313" key="1">
    <source>
        <dbReference type="EMBL" id="KAJ1374473.1"/>
    </source>
</evidence>
<dbReference type="AlphaFoldDB" id="A0AAD5RDK8"/>
<organism evidence="1 2">
    <name type="scientific">Parelaphostrongylus tenuis</name>
    <name type="common">Meningeal worm</name>
    <dbReference type="NCBI Taxonomy" id="148309"/>
    <lineage>
        <taxon>Eukaryota</taxon>
        <taxon>Metazoa</taxon>
        <taxon>Ecdysozoa</taxon>
        <taxon>Nematoda</taxon>
        <taxon>Chromadorea</taxon>
        <taxon>Rhabditida</taxon>
        <taxon>Rhabditina</taxon>
        <taxon>Rhabditomorpha</taxon>
        <taxon>Strongyloidea</taxon>
        <taxon>Metastrongylidae</taxon>
        <taxon>Parelaphostrongylus</taxon>
    </lineage>
</organism>
<dbReference type="Proteomes" id="UP001196413">
    <property type="component" value="Unassembled WGS sequence"/>
</dbReference>